<evidence type="ECO:0000256" key="1">
    <source>
        <dbReference type="SAM" id="SignalP"/>
    </source>
</evidence>
<dbReference type="SUPFAM" id="SSF52058">
    <property type="entry name" value="L domain-like"/>
    <property type="match status" value="1"/>
</dbReference>
<dbReference type="AlphaFoldDB" id="A0A9J6BM12"/>
<gene>
    <name evidence="2" type="ORF">PVAND_001040</name>
</gene>
<sequence length="314" mass="36784">MKILLLFEIFTALSNAQVQITCEYEFKDFSIPDGPIYACKILNDIQDLSYENRDVIEVHGVHLPNKNDGDIKGIWTENNYHLTYFPRKLTKRFSNLKVIHYNKSRFLILLEIYISFSSAQIEITCHYEFISLPLFDHQIYTCSIFSNVTNVTYKTRDITAMKGQHLPGKTNDDVKGFLSDRNKIIYPVHKLTKYFKNLEAIKHRQTYLVDITNEDFEEFATKLVYLQISKSYLEKIQKDLFIYNPNLKGIDLSNNRIIKFDPKVFDSLRNLEYLTVEGNTCIKKQNYDTNDVAKVINQIKSQCSDISKFVILFT</sequence>
<comment type="caution">
    <text evidence="2">The sequence shown here is derived from an EMBL/GenBank/DDBJ whole genome shotgun (WGS) entry which is preliminary data.</text>
</comment>
<evidence type="ECO:0008006" key="4">
    <source>
        <dbReference type="Google" id="ProtNLM"/>
    </source>
</evidence>
<proteinExistence type="predicted"/>
<dbReference type="Pfam" id="PF13855">
    <property type="entry name" value="LRR_8"/>
    <property type="match status" value="1"/>
</dbReference>
<dbReference type="Gene3D" id="3.80.10.10">
    <property type="entry name" value="Ribonuclease Inhibitor"/>
    <property type="match status" value="1"/>
</dbReference>
<dbReference type="InterPro" id="IPR032675">
    <property type="entry name" value="LRR_dom_sf"/>
</dbReference>
<keyword evidence="1" id="KW-0732">Signal</keyword>
<dbReference type="Proteomes" id="UP001107558">
    <property type="component" value="Chromosome 3"/>
</dbReference>
<feature type="chain" id="PRO_5039911284" description="Leucine rich repeat protein" evidence="1">
    <location>
        <begin position="17"/>
        <end position="314"/>
    </location>
</feature>
<organism evidence="2 3">
    <name type="scientific">Polypedilum vanderplanki</name>
    <name type="common">Sleeping chironomid midge</name>
    <dbReference type="NCBI Taxonomy" id="319348"/>
    <lineage>
        <taxon>Eukaryota</taxon>
        <taxon>Metazoa</taxon>
        <taxon>Ecdysozoa</taxon>
        <taxon>Arthropoda</taxon>
        <taxon>Hexapoda</taxon>
        <taxon>Insecta</taxon>
        <taxon>Pterygota</taxon>
        <taxon>Neoptera</taxon>
        <taxon>Endopterygota</taxon>
        <taxon>Diptera</taxon>
        <taxon>Nematocera</taxon>
        <taxon>Chironomoidea</taxon>
        <taxon>Chironomidae</taxon>
        <taxon>Chironominae</taxon>
        <taxon>Polypedilum</taxon>
        <taxon>Polypedilum</taxon>
    </lineage>
</organism>
<dbReference type="OrthoDB" id="4691307at2759"/>
<keyword evidence="3" id="KW-1185">Reference proteome</keyword>
<accession>A0A9J6BM12</accession>
<evidence type="ECO:0000313" key="2">
    <source>
        <dbReference type="EMBL" id="KAG5670802.1"/>
    </source>
</evidence>
<name>A0A9J6BM12_POLVA</name>
<evidence type="ECO:0000313" key="3">
    <source>
        <dbReference type="Proteomes" id="UP001107558"/>
    </source>
</evidence>
<dbReference type="EMBL" id="JADBJN010000003">
    <property type="protein sequence ID" value="KAG5670802.1"/>
    <property type="molecule type" value="Genomic_DNA"/>
</dbReference>
<dbReference type="InterPro" id="IPR001611">
    <property type="entry name" value="Leu-rich_rpt"/>
</dbReference>
<reference evidence="2" key="1">
    <citation type="submission" date="2021-03" db="EMBL/GenBank/DDBJ databases">
        <title>Chromosome level genome of the anhydrobiotic midge Polypedilum vanderplanki.</title>
        <authorList>
            <person name="Yoshida Y."/>
            <person name="Kikawada T."/>
            <person name="Gusev O."/>
        </authorList>
    </citation>
    <scope>NUCLEOTIDE SEQUENCE</scope>
    <source>
        <strain evidence="2">NIAS01</strain>
        <tissue evidence="2">Whole body or cell culture</tissue>
    </source>
</reference>
<protein>
    <recommendedName>
        <fullName evidence="4">Leucine rich repeat protein</fullName>
    </recommendedName>
</protein>
<feature type="signal peptide" evidence="1">
    <location>
        <begin position="1"/>
        <end position="16"/>
    </location>
</feature>